<protein>
    <submittedName>
        <fullName evidence="1">Uncharacterized protein</fullName>
    </submittedName>
</protein>
<reference evidence="1" key="1">
    <citation type="journal article" date="2014" name="Front. Microbiol.">
        <title>High frequency of phylogenetically diverse reductive dehalogenase-homologous genes in deep subseafloor sedimentary metagenomes.</title>
        <authorList>
            <person name="Kawai M."/>
            <person name="Futagami T."/>
            <person name="Toyoda A."/>
            <person name="Takaki Y."/>
            <person name="Nishi S."/>
            <person name="Hori S."/>
            <person name="Arai W."/>
            <person name="Tsubouchi T."/>
            <person name="Morono Y."/>
            <person name="Uchiyama I."/>
            <person name="Ito T."/>
            <person name="Fujiyama A."/>
            <person name="Inagaki F."/>
            <person name="Takami H."/>
        </authorList>
    </citation>
    <scope>NUCLEOTIDE SEQUENCE</scope>
    <source>
        <strain evidence="1">Expedition CK06-06</strain>
    </source>
</reference>
<dbReference type="EMBL" id="BARW01012262">
    <property type="protein sequence ID" value="GAI82269.1"/>
    <property type="molecule type" value="Genomic_DNA"/>
</dbReference>
<accession>X1TQE3</accession>
<proteinExistence type="predicted"/>
<dbReference type="AlphaFoldDB" id="X1TQE3"/>
<organism evidence="1">
    <name type="scientific">marine sediment metagenome</name>
    <dbReference type="NCBI Taxonomy" id="412755"/>
    <lineage>
        <taxon>unclassified sequences</taxon>
        <taxon>metagenomes</taxon>
        <taxon>ecological metagenomes</taxon>
    </lineage>
</organism>
<gene>
    <name evidence="1" type="ORF">S12H4_23201</name>
</gene>
<name>X1TQE3_9ZZZZ</name>
<comment type="caution">
    <text evidence="1">The sequence shown here is derived from an EMBL/GenBank/DDBJ whole genome shotgun (WGS) entry which is preliminary data.</text>
</comment>
<sequence>AGQDKYANVLTEKITMSAANTLTFQEVNIGLSLFDKAGILISRIEYQPTGGTIADLETTGDLIGMAVATSDNIANLGVDQAAVVTYKSLIRLDLGTAAAGWIFELPLVQDFSQLPGGGILITPKPWYIAMESGGLAAAGICTVRFFFTVVKLTAEMYFELLETRHYFG</sequence>
<feature type="non-terminal residue" evidence="1">
    <location>
        <position position="1"/>
    </location>
</feature>
<evidence type="ECO:0000313" key="1">
    <source>
        <dbReference type="EMBL" id="GAI82269.1"/>
    </source>
</evidence>